<accession>A0A1Y6D2X9</accession>
<proteinExistence type="predicted"/>
<sequence>MGDKDILSKSIFKALVRDFATYLFHLPVVEVKLLETAQQRVEERRADLVAKVALADGLPFILHIEIQNDNLAVMPVRMLRYLTDILLENPGLPVRQYLVYIGKKPLGMADGLNLPGLAYRYELIDMHRVDAESLLRQDAPDAWVLAILCDFRGRTPRELVHGILERLVREFWGQPGKLREYVRMLEILGSNRDFEVDIEEELEMLKIEYEKLPTYRMGLKKGEQLGEEKGVAKEKIESARAMLALGFDSTQIALVTKLPMVEIERLRTENSQ</sequence>
<evidence type="ECO:0000313" key="2">
    <source>
        <dbReference type="Proteomes" id="UP000192923"/>
    </source>
</evidence>
<name>A0A1Y6D2X9_9GAMM</name>
<dbReference type="STRING" id="1760988.SAMN02949497_2251"/>
<dbReference type="AlphaFoldDB" id="A0A1Y6D2X9"/>
<dbReference type="EMBL" id="FXAM01000001">
    <property type="protein sequence ID" value="SMF94912.1"/>
    <property type="molecule type" value="Genomic_DNA"/>
</dbReference>
<protein>
    <recommendedName>
        <fullName evidence="3">Transposase (putative) YhgA-like domain-containing protein</fullName>
    </recommendedName>
</protein>
<keyword evidence="2" id="KW-1185">Reference proteome</keyword>
<evidence type="ECO:0000313" key="1">
    <source>
        <dbReference type="EMBL" id="SMF94912.1"/>
    </source>
</evidence>
<organism evidence="1 2">
    <name type="scientific">Methylomagnum ishizawai</name>
    <dbReference type="NCBI Taxonomy" id="1760988"/>
    <lineage>
        <taxon>Bacteria</taxon>
        <taxon>Pseudomonadati</taxon>
        <taxon>Pseudomonadota</taxon>
        <taxon>Gammaproteobacteria</taxon>
        <taxon>Methylococcales</taxon>
        <taxon>Methylococcaceae</taxon>
        <taxon>Methylomagnum</taxon>
    </lineage>
</organism>
<evidence type="ECO:0008006" key="3">
    <source>
        <dbReference type="Google" id="ProtNLM"/>
    </source>
</evidence>
<dbReference type="OrthoDB" id="5621957at2"/>
<dbReference type="Proteomes" id="UP000192923">
    <property type="component" value="Unassembled WGS sequence"/>
</dbReference>
<gene>
    <name evidence="1" type="ORF">SAMN02949497_2251</name>
</gene>
<reference evidence="1 2" key="1">
    <citation type="submission" date="2016-12" db="EMBL/GenBank/DDBJ databases">
        <authorList>
            <person name="Song W.-J."/>
            <person name="Kurnit D.M."/>
        </authorList>
    </citation>
    <scope>NUCLEOTIDE SEQUENCE [LARGE SCALE GENOMIC DNA]</scope>
    <source>
        <strain evidence="1 2">175</strain>
    </source>
</reference>
<dbReference type="RefSeq" id="WP_125468897.1">
    <property type="nucleotide sequence ID" value="NZ_FXAM01000001.1"/>
</dbReference>